<reference evidence="1 2" key="1">
    <citation type="submission" date="2017-07" db="EMBL/GenBank/DDBJ databases">
        <title>Mechanisms for carbon and nitrogen cycling indicate functional differentiation within the Candidate Phyla Radiation.</title>
        <authorList>
            <person name="Danczak R.E."/>
            <person name="Johnston M.D."/>
            <person name="Kenah C."/>
            <person name="Slattery M."/>
            <person name="Wrighton K.C."/>
            <person name="Wilkins M.J."/>
        </authorList>
    </citation>
    <scope>NUCLEOTIDE SEQUENCE [LARGE SCALE GENOMIC DNA]</scope>
    <source>
        <strain evidence="1">Gr01-1014_77</strain>
    </source>
</reference>
<proteinExistence type="predicted"/>
<name>A0A554JAF9_9BACT</name>
<accession>A0A554JAF9</accession>
<comment type="caution">
    <text evidence="1">The sequence shown here is derived from an EMBL/GenBank/DDBJ whole genome shotgun (WGS) entry which is preliminary data.</text>
</comment>
<feature type="non-terminal residue" evidence="1">
    <location>
        <position position="1"/>
    </location>
</feature>
<evidence type="ECO:0008006" key="3">
    <source>
        <dbReference type="Google" id="ProtNLM"/>
    </source>
</evidence>
<dbReference type="EMBL" id="VMFF01000050">
    <property type="protein sequence ID" value="TSC65339.1"/>
    <property type="molecule type" value="Genomic_DNA"/>
</dbReference>
<evidence type="ECO:0000313" key="1">
    <source>
        <dbReference type="EMBL" id="TSC65339.1"/>
    </source>
</evidence>
<organism evidence="1 2">
    <name type="scientific">Candidatus Doudnabacteria bacterium Gr01-1014_77</name>
    <dbReference type="NCBI Taxonomy" id="2017133"/>
    <lineage>
        <taxon>Bacteria</taxon>
        <taxon>Candidatus Doudnaibacteriota</taxon>
    </lineage>
</organism>
<sequence length="88" mass="10246">QVGGDLGYVSYRDIIPEYFREIEGVKDTKVHTAYSRYGIHIFKVLASDSKGPKDSKRYKVQQIFVKTGDFDQWLVAQKQSYTILRLVR</sequence>
<dbReference type="AlphaFoldDB" id="A0A554JAF9"/>
<evidence type="ECO:0000313" key="2">
    <source>
        <dbReference type="Proteomes" id="UP000319613"/>
    </source>
</evidence>
<dbReference type="Proteomes" id="UP000319613">
    <property type="component" value="Unassembled WGS sequence"/>
</dbReference>
<protein>
    <recommendedName>
        <fullName evidence="3">PpiC domain-containing protein</fullName>
    </recommendedName>
</protein>
<gene>
    <name evidence="1" type="ORF">G01um101477_513</name>
</gene>